<dbReference type="Gene3D" id="2.40.50.230">
    <property type="entry name" value="Gp5 N-terminal domain"/>
    <property type="match status" value="1"/>
</dbReference>
<evidence type="ECO:0000259" key="5">
    <source>
        <dbReference type="Pfam" id="PF04717"/>
    </source>
</evidence>
<dbReference type="EMBL" id="CP074676">
    <property type="protein sequence ID" value="QVL19680.1"/>
    <property type="molecule type" value="Genomic_DNA"/>
</dbReference>
<dbReference type="InterPro" id="IPR037026">
    <property type="entry name" value="Vgr_OB-fold_dom_sf"/>
</dbReference>
<dbReference type="NCBIfam" id="TIGR03361">
    <property type="entry name" value="VI_Rhs_Vgr"/>
    <property type="match status" value="1"/>
</dbReference>
<proteinExistence type="inferred from homology"/>
<dbReference type="PANTHER" id="PTHR32305:SF15">
    <property type="entry name" value="PROTEIN RHSA-RELATED"/>
    <property type="match status" value="1"/>
</dbReference>
<dbReference type="InterPro" id="IPR050708">
    <property type="entry name" value="T6SS_VgrG/RHS"/>
</dbReference>
<feature type="domain" description="Putative type VI secretion system Rhs element associated Vgr" evidence="7">
    <location>
        <begin position="478"/>
        <end position="584"/>
    </location>
</feature>
<evidence type="ECO:0000256" key="2">
    <source>
        <dbReference type="ARBA" id="ARBA00005558"/>
    </source>
</evidence>
<dbReference type="Pfam" id="PF04717">
    <property type="entry name" value="Phage_base_V"/>
    <property type="match status" value="1"/>
</dbReference>
<dbReference type="SUPFAM" id="SSF69349">
    <property type="entry name" value="Phage fibre proteins"/>
    <property type="match status" value="1"/>
</dbReference>
<dbReference type="Gene3D" id="3.55.50.10">
    <property type="entry name" value="Baseplate protein-like domains"/>
    <property type="match status" value="1"/>
</dbReference>
<protein>
    <submittedName>
        <fullName evidence="8">Type VI secretion system tip protein VgrG</fullName>
    </submittedName>
</protein>
<comment type="similarity">
    <text evidence="2">Belongs to the VgrG protein family.</text>
</comment>
<dbReference type="InterPro" id="IPR028244">
    <property type="entry name" value="T6SS_Rhs_Vgr_dom"/>
</dbReference>
<dbReference type="PANTHER" id="PTHR32305">
    <property type="match status" value="1"/>
</dbReference>
<gene>
    <name evidence="8" type="ORF">KH389_03595</name>
</gene>
<dbReference type="NCBIfam" id="TIGR01646">
    <property type="entry name" value="vgr_GE"/>
    <property type="match status" value="1"/>
</dbReference>
<dbReference type="SUPFAM" id="SSF69255">
    <property type="entry name" value="gp5 N-terminal domain-like"/>
    <property type="match status" value="1"/>
</dbReference>
<feature type="domain" description="DUF2345" evidence="6">
    <location>
        <begin position="618"/>
        <end position="765"/>
    </location>
</feature>
<dbReference type="Pfam" id="PF05954">
    <property type="entry name" value="Phage_GPD"/>
    <property type="match status" value="1"/>
</dbReference>
<dbReference type="InterPro" id="IPR006533">
    <property type="entry name" value="T6SS_Vgr_RhsGE"/>
</dbReference>
<dbReference type="GeneID" id="87479307"/>
<evidence type="ECO:0000313" key="8">
    <source>
        <dbReference type="EMBL" id="QVL19680.1"/>
    </source>
</evidence>
<dbReference type="Proteomes" id="UP000678154">
    <property type="component" value="Chromosome"/>
</dbReference>
<dbReference type="Pfam" id="PF13296">
    <property type="entry name" value="T6SS_Vgr"/>
    <property type="match status" value="1"/>
</dbReference>
<evidence type="ECO:0000259" key="6">
    <source>
        <dbReference type="Pfam" id="PF10106"/>
    </source>
</evidence>
<evidence type="ECO:0000256" key="4">
    <source>
        <dbReference type="SAM" id="MobiDB-lite"/>
    </source>
</evidence>
<dbReference type="RefSeq" id="WP_213606895.1">
    <property type="nucleotide sequence ID" value="NZ_CP074676.1"/>
</dbReference>
<sequence length="1006" mass="108600">MFSAANQPHFTLTLDGVDSDFQVLSFSGREALSQPFEFELELVSERASLNLESLLHTLAFLQLSPSGSGIHGLIYSAAQGEAGRRLSRYRLVLRPQLAYLAHRINQRIFQHKTVPQIIAQVLEEHGILASDHRFVLGAVYPERVYCVQYDESDLHFIQRLCEEEGIHYHFQHSPQGHALVFGDDQTVFPTLAPVAYQQDTGLVADVPVIKRFGLRLATRTSRTTRRDYDFTKPRIQLESDADSGAAPDLEDYDYPARFSDRARGKHLATRALERHRSDYRLAEGRSDQPSLVSGHFLSLTEHANPAWNDLWLLTEVLHEGKQPQVLEEVISSDVTDLKDDFHQGYRNRFCATPWDVPYRPPLRHPKPKVLGAQRAVVTGPEGEEIYCDEYGRVKVQFFWDREGQSDDKTTCWMRVASNWASQSSFGAISLPRVGMEVLITFLEGDPDQPLITGCLYHGANLPPYRLPDFKTLATVKSKEYKGSRSNELRIDDTTSEISIALRSDHGASAINLGYLTHPRPSGGQPRGEGFELRTDRHGAIRAAAGLLLTTEPRHHEAKHHKDLPETAERLATASEQQDGFGQQAREVQAQESGDQDEVAKALHAQHQGIVGSGPTNQSANEFPEFSEPHLVLASPAGIALTTPRSTHVATGEHLALSSTGHTSLSIGKRLLASASQGMRLFVQNMGWRLIAVSGDIDFRALKNSINLLAKLDITANADRITLTAKTELVLQGGGSATTFNAGGITHVTTGPYTAHAANFAHVGPKSLAGTFPEPPKPGKGDLELLYQYANSKGVKTGDYNVTDALGKSIKGTLDADGFNLASGAALGPLWADFGLDPADTWAEASHFGASTWPLSPSLDDIAPGQQSVVGEVLGAARDGLEKGKALVQQGMDKGKGLVQDVMAQGKTMAQGLMGPGGSAVMDDGKALAGSGLQLARSGQAALQQAQQVGAALKGEPAAMAGLASSVVPGAAASLEAARALNTLPGLAQPTLPSSPAKALASREVLA</sequence>
<feature type="domain" description="Gp5/Type VI secretion system Vgr protein OB-fold" evidence="5">
    <location>
        <begin position="389"/>
        <end position="456"/>
    </location>
</feature>
<accession>A0ABX8DWC8</accession>
<feature type="region of interest" description="Disordered" evidence="4">
    <location>
        <begin position="985"/>
        <end position="1006"/>
    </location>
</feature>
<evidence type="ECO:0000256" key="1">
    <source>
        <dbReference type="ARBA" id="ARBA00004613"/>
    </source>
</evidence>
<keyword evidence="3" id="KW-0964">Secreted</keyword>
<keyword evidence="9" id="KW-1185">Reference proteome</keyword>
<evidence type="ECO:0000259" key="7">
    <source>
        <dbReference type="Pfam" id="PF13296"/>
    </source>
</evidence>
<dbReference type="InterPro" id="IPR006531">
    <property type="entry name" value="Gp5/Vgr_OB"/>
</dbReference>
<dbReference type="SUPFAM" id="SSF69279">
    <property type="entry name" value="Phage tail proteins"/>
    <property type="match status" value="2"/>
</dbReference>
<dbReference type="Gene3D" id="4.10.220.110">
    <property type="match status" value="1"/>
</dbReference>
<organism evidence="8 9">
    <name type="scientific">Pseudomonas qingdaonensis</name>
    <dbReference type="NCBI Taxonomy" id="2056231"/>
    <lineage>
        <taxon>Bacteria</taxon>
        <taxon>Pseudomonadati</taxon>
        <taxon>Pseudomonadota</taxon>
        <taxon>Gammaproteobacteria</taxon>
        <taxon>Pseudomonadales</taxon>
        <taxon>Pseudomonadaceae</taxon>
        <taxon>Pseudomonas</taxon>
    </lineage>
</organism>
<dbReference type="InterPro" id="IPR018769">
    <property type="entry name" value="VgrG2_DUF2345"/>
</dbReference>
<evidence type="ECO:0000256" key="3">
    <source>
        <dbReference type="ARBA" id="ARBA00022525"/>
    </source>
</evidence>
<reference evidence="8 9" key="1">
    <citation type="journal article" date="2016" name="J. Hazard. Mater.">
        <title>A newly isolated Pseudomonas putida S-1 strain for batch-mode-propanethiol degradation and continuous treatment of propanethiol-containing waste gas.</title>
        <authorList>
            <person name="Chen D.Z."/>
            <person name="Sun Y.M."/>
            <person name="Han L.M."/>
            <person name="Chen J."/>
            <person name="Ye J.X."/>
            <person name="Chen J.M."/>
        </authorList>
    </citation>
    <scope>NUCLEOTIDE SEQUENCE [LARGE SCALE GENOMIC DNA]</scope>
    <source>
        <strain evidence="8 9">S-1</strain>
    </source>
</reference>
<comment type="subcellular location">
    <subcellularLocation>
        <location evidence="1">Secreted</location>
    </subcellularLocation>
</comment>
<dbReference type="InterPro" id="IPR017847">
    <property type="entry name" value="T6SS_RhsGE_Vgr_subset"/>
</dbReference>
<dbReference type="Pfam" id="PF10106">
    <property type="entry name" value="DUF2345"/>
    <property type="match status" value="1"/>
</dbReference>
<dbReference type="Gene3D" id="2.30.110.50">
    <property type="match status" value="1"/>
</dbReference>
<evidence type="ECO:0000313" key="9">
    <source>
        <dbReference type="Proteomes" id="UP000678154"/>
    </source>
</evidence>
<name>A0ABX8DWC8_9PSED</name>